<dbReference type="Proteomes" id="UP000031774">
    <property type="component" value="Plasmid pSVL1"/>
</dbReference>
<feature type="region of interest" description="Disordered" evidence="1">
    <location>
        <begin position="1"/>
        <end position="76"/>
    </location>
</feature>
<keyword evidence="3" id="KW-1185">Reference proteome</keyword>
<organism evidence="2 3">
    <name type="scientific">Streptomyces vietnamensis</name>
    <dbReference type="NCBI Taxonomy" id="362257"/>
    <lineage>
        <taxon>Bacteria</taxon>
        <taxon>Bacillati</taxon>
        <taxon>Actinomycetota</taxon>
        <taxon>Actinomycetes</taxon>
        <taxon>Kitasatosporales</taxon>
        <taxon>Streptomycetaceae</taxon>
        <taxon>Streptomyces</taxon>
    </lineage>
</organism>
<dbReference type="AlphaFoldDB" id="A0A0B5IL15"/>
<proteinExistence type="predicted"/>
<evidence type="ECO:0000256" key="1">
    <source>
        <dbReference type="SAM" id="MobiDB-lite"/>
    </source>
</evidence>
<reference evidence="2 3" key="1">
    <citation type="submission" date="2014-12" db="EMBL/GenBank/DDBJ databases">
        <title>Complete genome sequence of Streptomyces vietnamensis strain GIMV4.0001, a genetic manipulable producer of the benzoisochromanequinone antibiotic granaticin.</title>
        <authorList>
            <person name="Deng M.R."/>
            <person name="Guo J."/>
            <person name="Ma L.Y."/>
            <person name="Feng G.D."/>
            <person name="Mo C.Y."/>
            <person name="Zhu H.H."/>
        </authorList>
    </citation>
    <scope>NUCLEOTIDE SEQUENCE [LARGE SCALE GENOMIC DNA]</scope>
    <source>
        <strain evidence="3">GIMV4.0001</strain>
        <plasmid evidence="2 3">pSVL1</plasmid>
    </source>
</reference>
<dbReference type="KEGG" id="svt:SVTN_39565"/>
<geneLocation type="plasmid" evidence="2 3">
    <name>pSVL1</name>
</geneLocation>
<sequence>MSSVNERRTLGPGPENADRVVAAEADLHESIPGSRFPNLDELRGRGLFQPRSAPAPGPRRTLGASGRAPSGTDVTD</sequence>
<gene>
    <name evidence="2" type="ORF">SVTN_39565</name>
</gene>
<dbReference type="EMBL" id="CP010408">
    <property type="protein sequence ID" value="AJF70323.1"/>
    <property type="molecule type" value="Genomic_DNA"/>
</dbReference>
<accession>A0A0B5IL15</accession>
<dbReference type="HOGENOM" id="CLU_2653091_0_0_11"/>
<name>A0A0B5IL15_9ACTN</name>
<protein>
    <submittedName>
        <fullName evidence="2">Uncharacterized protein</fullName>
    </submittedName>
</protein>
<evidence type="ECO:0000313" key="2">
    <source>
        <dbReference type="EMBL" id="AJF70323.1"/>
    </source>
</evidence>
<keyword evidence="2" id="KW-0614">Plasmid</keyword>
<evidence type="ECO:0000313" key="3">
    <source>
        <dbReference type="Proteomes" id="UP000031774"/>
    </source>
</evidence>